<evidence type="ECO:0000259" key="1">
    <source>
        <dbReference type="Pfam" id="PF05305"/>
    </source>
</evidence>
<protein>
    <submittedName>
        <fullName evidence="2">Membrane protein</fullName>
    </submittedName>
</protein>
<dbReference type="Pfam" id="PF05305">
    <property type="entry name" value="DUF732"/>
    <property type="match status" value="1"/>
</dbReference>
<evidence type="ECO:0000313" key="2">
    <source>
        <dbReference type="EMBL" id="AXH46881.1"/>
    </source>
</evidence>
<reference evidence="3" key="1">
    <citation type="submission" date="2018-06" db="EMBL/GenBank/DDBJ databases">
        <authorList>
            <person name="Zhirakovskaya E."/>
        </authorList>
    </citation>
    <scope>NUCLEOTIDE SEQUENCE [LARGE SCALE GENOMIC DNA]</scope>
</reference>
<feature type="domain" description="DUF732" evidence="1">
    <location>
        <begin position="30"/>
        <end position="95"/>
    </location>
</feature>
<name>A0A345KV29_9CAUD</name>
<dbReference type="Proteomes" id="UP000259472">
    <property type="component" value="Segment"/>
</dbReference>
<keyword evidence="3" id="KW-1185">Reference proteome</keyword>
<evidence type="ECO:0000313" key="3">
    <source>
        <dbReference type="Proteomes" id="UP000259472"/>
    </source>
</evidence>
<proteinExistence type="predicted"/>
<dbReference type="InterPro" id="IPR007969">
    <property type="entry name" value="DUF732"/>
</dbReference>
<dbReference type="GeneID" id="60321605"/>
<dbReference type="EMBL" id="MH509442">
    <property type="protein sequence ID" value="AXH46881.1"/>
    <property type="molecule type" value="Genomic_DNA"/>
</dbReference>
<organism evidence="2 3">
    <name type="scientific">Mycobacterium phage Aminay</name>
    <dbReference type="NCBI Taxonomy" id="2250291"/>
    <lineage>
        <taxon>Viruses</taxon>
        <taxon>Duplodnaviria</taxon>
        <taxon>Heunggongvirae</taxon>
        <taxon>Uroviricota</taxon>
        <taxon>Caudoviricetes</taxon>
        <taxon>Weiservirinae</taxon>
        <taxon>Aminayvirus</taxon>
        <taxon>Aminayvirus aminay</taxon>
    </lineage>
</organism>
<dbReference type="KEGG" id="vg:60321605"/>
<gene>
    <name evidence="2" type="primary">43</name>
    <name evidence="2" type="ORF">SEA_AMINAY_43</name>
</gene>
<accession>A0A345KV29</accession>
<sequence length="98" mass="10150">MNAIRTTVIALALAAGVALPAAGTAHADADSFIDELQVPADYRAAALSVGYSMCSEMKDGTPLETISARVTAQTDASRSKADRVVWAAARNLCPEVAE</sequence>
<dbReference type="RefSeq" id="YP_009950193.1">
    <property type="nucleotide sequence ID" value="NC_051588.1"/>
</dbReference>